<reference evidence="3" key="1">
    <citation type="submission" date="2015-08" db="UniProtKB">
        <authorList>
            <consortium name="WormBaseParasite"/>
        </authorList>
    </citation>
    <scope>IDENTIFICATION</scope>
</reference>
<feature type="transmembrane region" description="Helical" evidence="1">
    <location>
        <begin position="12"/>
        <end position="33"/>
    </location>
</feature>
<evidence type="ECO:0000313" key="2">
    <source>
        <dbReference type="Proteomes" id="UP000035681"/>
    </source>
</evidence>
<organism evidence="3">
    <name type="scientific">Strongyloides stercoralis</name>
    <name type="common">Threadworm</name>
    <dbReference type="NCBI Taxonomy" id="6248"/>
    <lineage>
        <taxon>Eukaryota</taxon>
        <taxon>Metazoa</taxon>
        <taxon>Ecdysozoa</taxon>
        <taxon>Nematoda</taxon>
        <taxon>Chromadorea</taxon>
        <taxon>Rhabditida</taxon>
        <taxon>Tylenchina</taxon>
        <taxon>Panagrolaimomorpha</taxon>
        <taxon>Strongyloidoidea</taxon>
        <taxon>Strongyloididae</taxon>
        <taxon>Strongyloides</taxon>
    </lineage>
</organism>
<evidence type="ECO:0000313" key="4">
    <source>
        <dbReference type="WBParaSite" id="TCONS_00009072.p1"/>
    </source>
</evidence>
<feature type="transmembrane region" description="Helical" evidence="1">
    <location>
        <begin position="101"/>
        <end position="125"/>
    </location>
</feature>
<dbReference type="Proteomes" id="UP000035681">
    <property type="component" value="Unplaced"/>
</dbReference>
<evidence type="ECO:0000256" key="1">
    <source>
        <dbReference type="SAM" id="Phobius"/>
    </source>
</evidence>
<feature type="transmembrane region" description="Helical" evidence="1">
    <location>
        <begin position="157"/>
        <end position="175"/>
    </location>
</feature>
<evidence type="ECO:0000313" key="3">
    <source>
        <dbReference type="WBParaSite" id="SSTP_0000215100.1"/>
    </source>
</evidence>
<feature type="transmembrane region" description="Helical" evidence="1">
    <location>
        <begin position="67"/>
        <end position="89"/>
    </location>
</feature>
<keyword evidence="2" id="KW-1185">Reference proteome</keyword>
<sequence>MSIIRYHRHRIINTAIIALSISLISTIFGYYGLVRVMVIQFYERKLIQKLTIRSLFHLIDPNKIQKYTIILVFLCLALFFHFGCIKCLFLARKSNVSFLHYLQIFVYISVVTVIFYCIVYLMFIFENGFKITEEVVIGAFHVNADIYLSNQNLVPTFLFPLVTLGPFIVSLPPVLKIYRKLKLNSNQFLSSPFNNM</sequence>
<protein>
    <submittedName>
        <fullName evidence="3 4">Uncharacterized protein</fullName>
    </submittedName>
</protein>
<keyword evidence="1" id="KW-0812">Transmembrane</keyword>
<dbReference type="WBParaSite" id="SSTP_0000215100.1">
    <property type="protein sequence ID" value="SSTP_0000215100.1"/>
    <property type="gene ID" value="SSTP_0000215100"/>
</dbReference>
<dbReference type="AlphaFoldDB" id="A0A0K0DY37"/>
<keyword evidence="1" id="KW-0472">Membrane</keyword>
<accession>A0A0K0DY37</accession>
<proteinExistence type="predicted"/>
<keyword evidence="1" id="KW-1133">Transmembrane helix</keyword>
<dbReference type="WBParaSite" id="TCONS_00009072.p1">
    <property type="protein sequence ID" value="TCONS_00009072.p1"/>
    <property type="gene ID" value="XLOC_006920"/>
</dbReference>
<name>A0A0K0DY37_STRER</name>